<dbReference type="Proteomes" id="UP001732700">
    <property type="component" value="Chromosome 5C"/>
</dbReference>
<evidence type="ECO:0000313" key="2">
    <source>
        <dbReference type="Proteomes" id="UP001732700"/>
    </source>
</evidence>
<organism evidence="1 2">
    <name type="scientific">Avena sativa</name>
    <name type="common">Oat</name>
    <dbReference type="NCBI Taxonomy" id="4498"/>
    <lineage>
        <taxon>Eukaryota</taxon>
        <taxon>Viridiplantae</taxon>
        <taxon>Streptophyta</taxon>
        <taxon>Embryophyta</taxon>
        <taxon>Tracheophyta</taxon>
        <taxon>Spermatophyta</taxon>
        <taxon>Magnoliopsida</taxon>
        <taxon>Liliopsida</taxon>
        <taxon>Poales</taxon>
        <taxon>Poaceae</taxon>
        <taxon>BOP clade</taxon>
        <taxon>Pooideae</taxon>
        <taxon>Poodae</taxon>
        <taxon>Poeae</taxon>
        <taxon>Poeae Chloroplast Group 1 (Aveneae type)</taxon>
        <taxon>Aveninae</taxon>
        <taxon>Avena</taxon>
    </lineage>
</organism>
<reference evidence="1" key="1">
    <citation type="submission" date="2021-05" db="EMBL/GenBank/DDBJ databases">
        <authorList>
            <person name="Scholz U."/>
            <person name="Mascher M."/>
            <person name="Fiebig A."/>
        </authorList>
    </citation>
    <scope>NUCLEOTIDE SEQUENCE [LARGE SCALE GENOMIC DNA]</scope>
</reference>
<proteinExistence type="predicted"/>
<reference evidence="1" key="2">
    <citation type="submission" date="2025-09" db="UniProtKB">
        <authorList>
            <consortium name="EnsemblPlants"/>
        </authorList>
    </citation>
    <scope>IDENTIFICATION</scope>
</reference>
<dbReference type="EnsemblPlants" id="AVESA.00010b.r2.5CG0914560.1">
    <property type="protein sequence ID" value="AVESA.00010b.r2.5CG0914560.1.CDS.1"/>
    <property type="gene ID" value="AVESA.00010b.r2.5CG0914560"/>
</dbReference>
<accession>A0ACD5Y5V5</accession>
<evidence type="ECO:0000313" key="1">
    <source>
        <dbReference type="EnsemblPlants" id="AVESA.00010b.r2.5CG0914560.1.CDS.1"/>
    </source>
</evidence>
<sequence>MTRDNLRARGIPKPLECEFCKEIESVHHLMFDCIVAKLLWADVFKIFNIQITDFESLASKWLCNKKFLHLNVVNATVLWGIWNTRNRLVFNRATWISFKQVWQLVLLYLKEWKVPFKELEGRGAGLFRDRLLLKLRRPLRLEAN</sequence>
<name>A0ACD5Y5V5_AVESA</name>
<keyword evidence="2" id="KW-1185">Reference proteome</keyword>
<protein>
    <submittedName>
        <fullName evidence="1">Uncharacterized protein</fullName>
    </submittedName>
</protein>